<feature type="transmembrane region" description="Helical" evidence="1">
    <location>
        <begin position="124"/>
        <end position="144"/>
    </location>
</feature>
<feature type="transmembrane region" description="Helical" evidence="1">
    <location>
        <begin position="247"/>
        <end position="265"/>
    </location>
</feature>
<evidence type="ECO:0000256" key="1">
    <source>
        <dbReference type="SAM" id="Phobius"/>
    </source>
</evidence>
<dbReference type="InterPro" id="IPR018650">
    <property type="entry name" value="STSV1_Orf64"/>
</dbReference>
<keyword evidence="1" id="KW-0472">Membrane</keyword>
<protein>
    <recommendedName>
        <fullName evidence="4">DUF2079 domain-containing protein</fullName>
    </recommendedName>
</protein>
<feature type="transmembrane region" description="Helical" evidence="1">
    <location>
        <begin position="98"/>
        <end position="118"/>
    </location>
</feature>
<feature type="transmembrane region" description="Helical" evidence="1">
    <location>
        <begin position="277"/>
        <end position="299"/>
    </location>
</feature>
<feature type="transmembrane region" description="Helical" evidence="1">
    <location>
        <begin position="172"/>
        <end position="200"/>
    </location>
</feature>
<evidence type="ECO:0000313" key="2">
    <source>
        <dbReference type="EMBL" id="OGD85274.1"/>
    </source>
</evidence>
<comment type="caution">
    <text evidence="2">The sequence shown here is derived from an EMBL/GenBank/DDBJ whole genome shotgun (WGS) entry which is preliminary data.</text>
</comment>
<accession>A0A1F5G0D6</accession>
<evidence type="ECO:0000313" key="3">
    <source>
        <dbReference type="Proteomes" id="UP000176317"/>
    </source>
</evidence>
<proteinExistence type="predicted"/>
<keyword evidence="1" id="KW-1133">Transmembrane helix</keyword>
<dbReference type="Proteomes" id="UP000176317">
    <property type="component" value="Unassembled WGS sequence"/>
</dbReference>
<sequence length="481" mass="56466">MTKNSIDHNNLIIKADFWIIVFLFLFFTFLYNLLAITRHNHFQSYGIDFSTYDQPLWLLSKFQEPISTIYNLNTLADRFRPIIFPLSLLYWFTQNERIILVFQSVILSAAIFPLWLIAKKYLPRILAIIITFLYIDFIGIQSAVVYDFHEMALLPFFLAWLFYFLINKKWNYYFIFLILCLSIREHVGLLLSTLGIYIWLVKKNAKIALATTFTSFIYSIIAIKLIMPTFGQTDYSSFTYQGDSLENALLAYISHPSTIISNFFFPIQKSQTLLLSFLSFGLIPILYLALIPTIIFQFLSRFLDQLHPIRWTLYYHYSVELAVLLTISTIFGSKMILKHFEKYKYILLIIIFLLLSIHLSTNIILNAPLKNLLNPQFYKNETWMDNTRKILSIVPDNASVAAQNNLLPHLSHRKEIYLLPKINNADYIVVDLHPGQNNWNFYTEDLEKTRSLFNQLIINRLYEPIASAGNAYLLRKTNFDK</sequence>
<feature type="transmembrane region" description="Helical" evidence="1">
    <location>
        <begin position="345"/>
        <end position="365"/>
    </location>
</feature>
<evidence type="ECO:0008006" key="4">
    <source>
        <dbReference type="Google" id="ProtNLM"/>
    </source>
</evidence>
<feature type="transmembrane region" description="Helical" evidence="1">
    <location>
        <begin position="207"/>
        <end position="227"/>
    </location>
</feature>
<dbReference type="AlphaFoldDB" id="A0A1F5G0D6"/>
<dbReference type="EMBL" id="MFAT01000073">
    <property type="protein sequence ID" value="OGD85274.1"/>
    <property type="molecule type" value="Genomic_DNA"/>
</dbReference>
<feature type="transmembrane region" description="Helical" evidence="1">
    <location>
        <begin position="314"/>
        <end position="333"/>
    </location>
</feature>
<gene>
    <name evidence="2" type="ORF">A2164_01310</name>
</gene>
<keyword evidence="1" id="KW-0812">Transmembrane</keyword>
<feature type="transmembrane region" description="Helical" evidence="1">
    <location>
        <begin position="17"/>
        <end position="36"/>
    </location>
</feature>
<dbReference type="Pfam" id="PF09852">
    <property type="entry name" value="DUF2079"/>
    <property type="match status" value="1"/>
</dbReference>
<organism evidence="2 3">
    <name type="scientific">Candidatus Curtissbacteria bacterium RBG_13_35_7</name>
    <dbReference type="NCBI Taxonomy" id="1797705"/>
    <lineage>
        <taxon>Bacteria</taxon>
        <taxon>Candidatus Curtissiibacteriota</taxon>
    </lineage>
</organism>
<name>A0A1F5G0D6_9BACT</name>
<reference evidence="2 3" key="1">
    <citation type="journal article" date="2016" name="Nat. Commun.">
        <title>Thousands of microbial genomes shed light on interconnected biogeochemical processes in an aquifer system.</title>
        <authorList>
            <person name="Anantharaman K."/>
            <person name="Brown C.T."/>
            <person name="Hug L.A."/>
            <person name="Sharon I."/>
            <person name="Castelle C.J."/>
            <person name="Probst A.J."/>
            <person name="Thomas B.C."/>
            <person name="Singh A."/>
            <person name="Wilkins M.J."/>
            <person name="Karaoz U."/>
            <person name="Brodie E.L."/>
            <person name="Williams K.H."/>
            <person name="Hubbard S.S."/>
            <person name="Banfield J.F."/>
        </authorList>
    </citation>
    <scope>NUCLEOTIDE SEQUENCE [LARGE SCALE GENOMIC DNA]</scope>
</reference>